<dbReference type="InterPro" id="IPR013154">
    <property type="entry name" value="ADH-like_N"/>
</dbReference>
<dbReference type="SMART" id="SM00829">
    <property type="entry name" value="PKS_ER"/>
    <property type="match status" value="1"/>
</dbReference>
<accession>A0ABQ1NKN6</accession>
<dbReference type="SUPFAM" id="SSF51735">
    <property type="entry name" value="NAD(P)-binding Rossmann-fold domains"/>
    <property type="match status" value="1"/>
</dbReference>
<name>A0ABQ1NKN6_9ENTE</name>
<dbReference type="Pfam" id="PF08240">
    <property type="entry name" value="ADH_N"/>
    <property type="match status" value="1"/>
</dbReference>
<comment type="caution">
    <text evidence="2">The sequence shown here is derived from an EMBL/GenBank/DDBJ whole genome shotgun (WGS) entry which is preliminary data.</text>
</comment>
<dbReference type="Proteomes" id="UP000630615">
    <property type="component" value="Unassembled WGS sequence"/>
</dbReference>
<dbReference type="Gene3D" id="3.90.180.10">
    <property type="entry name" value="Medium-chain alcohol dehydrogenases, catalytic domain"/>
    <property type="match status" value="1"/>
</dbReference>
<dbReference type="CDD" id="cd05289">
    <property type="entry name" value="MDR_like_2"/>
    <property type="match status" value="1"/>
</dbReference>
<evidence type="ECO:0000313" key="2">
    <source>
        <dbReference type="EMBL" id="GGC79589.1"/>
    </source>
</evidence>
<dbReference type="InterPro" id="IPR011032">
    <property type="entry name" value="GroES-like_sf"/>
</dbReference>
<evidence type="ECO:0000259" key="1">
    <source>
        <dbReference type="SMART" id="SM00829"/>
    </source>
</evidence>
<dbReference type="Pfam" id="PF13602">
    <property type="entry name" value="ADH_zinc_N_2"/>
    <property type="match status" value="1"/>
</dbReference>
<reference evidence="3" key="1">
    <citation type="journal article" date="2019" name="Int. J. Syst. Evol. Microbiol.">
        <title>The Global Catalogue of Microorganisms (GCM) 10K type strain sequencing project: providing services to taxonomists for standard genome sequencing and annotation.</title>
        <authorList>
            <consortium name="The Broad Institute Genomics Platform"/>
            <consortium name="The Broad Institute Genome Sequencing Center for Infectious Disease"/>
            <person name="Wu L."/>
            <person name="Ma J."/>
        </authorList>
    </citation>
    <scope>NUCLEOTIDE SEQUENCE [LARGE SCALE GENOMIC DNA]</scope>
    <source>
        <strain evidence="3">CGMCC 1.15942</strain>
    </source>
</reference>
<dbReference type="Gene3D" id="3.40.50.720">
    <property type="entry name" value="NAD(P)-binding Rossmann-like Domain"/>
    <property type="match status" value="1"/>
</dbReference>
<protein>
    <submittedName>
        <fullName evidence="2">NADPH:quinone reductase</fullName>
    </submittedName>
</protein>
<dbReference type="EMBL" id="BMKI01000001">
    <property type="protein sequence ID" value="GGC79589.1"/>
    <property type="molecule type" value="Genomic_DNA"/>
</dbReference>
<proteinExistence type="predicted"/>
<dbReference type="SUPFAM" id="SSF50129">
    <property type="entry name" value="GroES-like"/>
    <property type="match status" value="1"/>
</dbReference>
<evidence type="ECO:0000313" key="3">
    <source>
        <dbReference type="Proteomes" id="UP000630615"/>
    </source>
</evidence>
<dbReference type="PANTHER" id="PTHR11695:SF294">
    <property type="entry name" value="RETICULON-4-INTERACTING PROTEIN 1, MITOCHONDRIAL"/>
    <property type="match status" value="1"/>
</dbReference>
<organism evidence="2 3">
    <name type="scientific">Enterococcus wangshanyuanii</name>
    <dbReference type="NCBI Taxonomy" id="2005703"/>
    <lineage>
        <taxon>Bacteria</taxon>
        <taxon>Bacillati</taxon>
        <taxon>Bacillota</taxon>
        <taxon>Bacilli</taxon>
        <taxon>Lactobacillales</taxon>
        <taxon>Enterococcaceae</taxon>
        <taxon>Enterococcus</taxon>
    </lineage>
</organism>
<dbReference type="PANTHER" id="PTHR11695">
    <property type="entry name" value="ALCOHOL DEHYDROGENASE RELATED"/>
    <property type="match status" value="1"/>
</dbReference>
<feature type="domain" description="Enoyl reductase (ER)" evidence="1">
    <location>
        <begin position="14"/>
        <end position="333"/>
    </location>
</feature>
<dbReference type="InterPro" id="IPR020843">
    <property type="entry name" value="ER"/>
</dbReference>
<dbReference type="InterPro" id="IPR050700">
    <property type="entry name" value="YIM1/Zinc_Alcohol_DH_Fams"/>
</dbReference>
<gene>
    <name evidence="2" type="ORF">GCM10011573_06580</name>
</gene>
<dbReference type="InterPro" id="IPR036291">
    <property type="entry name" value="NAD(P)-bd_dom_sf"/>
</dbReference>
<keyword evidence="3" id="KW-1185">Reference proteome</keyword>
<sequence length="343" mass="38156">MTVKMNSALIRKYGQETLEIAKVPMPEISENDVLVKIVAASINPIDLKTQAGKMKMLLKYQMPLILGSDFSGVIVEVGSNISDFQKGDKVYSRVQKDRIGTFAEYIAVDQTDIARKPTNLTFEEAASIPLVGLTSYQALYDIMQLTAQDKVLIQAGSGGIGTIAIQLAKLTGAYVATTTSTKNVEFVKQLGADKVIDYKKQKFEEELQAYDYIFDTMGGDILKNAFKIVKPGGKVVTISGIPNEVFAKEYGLPLWKQFLLKVASWNIRKLEKATESQYIFLFMKPSGAQLALLTDWFEQDKIHPVIDQIVSLEEIQKGIDRSRSGRAKGKIIVRVDQQTVNEK</sequence>